<evidence type="ECO:0000313" key="4">
    <source>
        <dbReference type="Proteomes" id="UP000198367"/>
    </source>
</evidence>
<keyword evidence="2" id="KW-0732">Signal</keyword>
<evidence type="ECO:0000313" key="3">
    <source>
        <dbReference type="EMBL" id="ASK68741.1"/>
    </source>
</evidence>
<feature type="transmembrane region" description="Helical" evidence="1">
    <location>
        <begin position="77"/>
        <end position="96"/>
    </location>
</feature>
<keyword evidence="1" id="KW-0472">Membrane</keyword>
<evidence type="ECO:0000256" key="1">
    <source>
        <dbReference type="SAM" id="Phobius"/>
    </source>
</evidence>
<dbReference type="KEGG" id="sbj:CF168_07505"/>
<feature type="transmembrane region" description="Helical" evidence="1">
    <location>
        <begin position="181"/>
        <end position="199"/>
    </location>
</feature>
<name>A0A220UL94_9GAMM</name>
<feature type="chain" id="PRO_5012510592" evidence="2">
    <location>
        <begin position="33"/>
        <end position="207"/>
    </location>
</feature>
<keyword evidence="4" id="KW-1185">Reference proteome</keyword>
<reference evidence="3 4" key="1">
    <citation type="submission" date="2017-07" db="EMBL/GenBank/DDBJ databases">
        <title>Phenotypical and genomic characterization of a clinical isolate of Shewanella bicestrii sp. nov. producing an extended-spectrum beta-lactamase and a new oxacillinase variant.</title>
        <authorList>
            <person name="Jousset A.B."/>
            <person name="Bonnin R.A."/>
            <person name="Girlich D."/>
            <person name="Dabos L."/>
            <person name="Potron A."/>
            <person name="Dortet L."/>
            <person name="Glaser P."/>
            <person name="Naas T."/>
        </authorList>
    </citation>
    <scope>NUCLEOTIDE SEQUENCE [LARGE SCALE GENOMIC DNA]</scope>
    <source>
        <strain evidence="3 4">JAB-1</strain>
    </source>
</reference>
<feature type="transmembrane region" description="Helical" evidence="1">
    <location>
        <begin position="102"/>
        <end position="122"/>
    </location>
</feature>
<keyword evidence="1" id="KW-0812">Transmembrane</keyword>
<dbReference type="Proteomes" id="UP000198367">
    <property type="component" value="Chromosome"/>
</dbReference>
<sequence>MSSFTCCLWRFWRLSPLPASIGLSLLATPAMAFDSSGGTASLFIIVGLGGFTLINALMQGLFFFAGQYRNPLFAKRHVLTALIVPLLAFALTLYDHRAWSDFALNLGMIIVGVGLILLPLQLRQLNQPSKQHANWLLSLGGLFVLGISYLLPPCALFAIILGHIALASHAKAPTKALGAKLLSYLVLVASYALFGYWLYQLLSKLGA</sequence>
<proteinExistence type="predicted"/>
<evidence type="ECO:0000256" key="2">
    <source>
        <dbReference type="SAM" id="SignalP"/>
    </source>
</evidence>
<feature type="transmembrane region" description="Helical" evidence="1">
    <location>
        <begin position="42"/>
        <end position="65"/>
    </location>
</feature>
<dbReference type="AlphaFoldDB" id="A0A220UL94"/>
<feature type="signal peptide" evidence="2">
    <location>
        <begin position="1"/>
        <end position="32"/>
    </location>
</feature>
<keyword evidence="1" id="KW-1133">Transmembrane helix</keyword>
<gene>
    <name evidence="3" type="ORF">CF168_07505</name>
</gene>
<dbReference type="EMBL" id="CP022358">
    <property type="protein sequence ID" value="ASK68741.1"/>
    <property type="molecule type" value="Genomic_DNA"/>
</dbReference>
<accession>A0A220UL94</accession>
<dbReference type="RefSeq" id="WP_089067484.1">
    <property type="nucleotide sequence ID" value="NZ_CP022358.1"/>
</dbReference>
<protein>
    <submittedName>
        <fullName evidence="3">Uncharacterized protein</fullName>
    </submittedName>
</protein>
<organism evidence="3 4">
    <name type="scientific">Shewanella bicestrii</name>
    <dbReference type="NCBI Taxonomy" id="2018305"/>
    <lineage>
        <taxon>Bacteria</taxon>
        <taxon>Pseudomonadati</taxon>
        <taxon>Pseudomonadota</taxon>
        <taxon>Gammaproteobacteria</taxon>
        <taxon>Alteromonadales</taxon>
        <taxon>Shewanellaceae</taxon>
        <taxon>Shewanella</taxon>
    </lineage>
</organism>
<feature type="transmembrane region" description="Helical" evidence="1">
    <location>
        <begin position="134"/>
        <end position="161"/>
    </location>
</feature>